<dbReference type="Gene3D" id="6.10.140.730">
    <property type="match status" value="1"/>
</dbReference>
<sequence length="419" mass="46816">MNNYLKYGLVFIGILVVGTAIYFFALPSDNHSVSEHQDAVYTCSMHPEIRSDKPGKCPICGMTLVKKVIESHVVENQSIDNLLKPTDNFVIGNYQTTTAVDTTINSEIKLPGIVAYDPNSAVNIAARISGRIEKMYVHYKFQRINKGQKLFDLYSPELLTEQQNFIYLISNDVDNVSIIKASKQKLLLYGMTESQINALSSSRKVNPRISIYSPAHGIVAGTEKMENTSAPEMSNVGNNTEALNIKEGSYVKKGETVFKLLNTDAVWGVFNIIQGYNSLIKINESIVITSELDKNDSFNAKINFIETQFNATDKSNRIRVYLNNSTLKWPIGLRLQGIVETSPIKGIWLQKEAMVSVGVQKIVFIKKENGFKAIAIKTGKEMDDFVQIVNGLSVKDTIAKNAQYLMDSESFIKTTKNHE</sequence>
<name>A0A2U1JYU9_9FLAO</name>
<evidence type="ECO:0000259" key="5">
    <source>
        <dbReference type="Pfam" id="PF25919"/>
    </source>
</evidence>
<dbReference type="InterPro" id="IPR045800">
    <property type="entry name" value="HMBD"/>
</dbReference>
<dbReference type="Gene3D" id="2.40.30.170">
    <property type="match status" value="1"/>
</dbReference>
<keyword evidence="2" id="KW-1133">Transmembrane helix</keyword>
<dbReference type="Proteomes" id="UP000245618">
    <property type="component" value="Unassembled WGS sequence"/>
</dbReference>
<evidence type="ECO:0000313" key="7">
    <source>
        <dbReference type="EMBL" id="PWA10119.1"/>
    </source>
</evidence>
<proteinExistence type="predicted"/>
<dbReference type="GO" id="GO:0046872">
    <property type="term" value="F:metal ion binding"/>
    <property type="evidence" value="ECO:0007669"/>
    <property type="project" value="InterPro"/>
</dbReference>
<dbReference type="PANTHER" id="PTHR30097">
    <property type="entry name" value="CATION EFFLUX SYSTEM PROTEIN CUSB"/>
    <property type="match status" value="1"/>
</dbReference>
<reference evidence="7 8" key="1">
    <citation type="submission" date="2018-04" db="EMBL/GenBank/DDBJ databases">
        <title>Flavobacterium sp. nov., isolated from glacier ice.</title>
        <authorList>
            <person name="Liu Q."/>
            <person name="Xin Y.-H."/>
        </authorList>
    </citation>
    <scope>NUCLEOTIDE SEQUENCE [LARGE SCALE GENOMIC DNA]</scope>
    <source>
        <strain evidence="7 8">LB2P30</strain>
    </source>
</reference>
<dbReference type="InterPro" id="IPR058649">
    <property type="entry name" value="CzcB_C"/>
</dbReference>
<evidence type="ECO:0000259" key="6">
    <source>
        <dbReference type="Pfam" id="PF25975"/>
    </source>
</evidence>
<feature type="domain" description="CusB-like three alpha-helical bundle" evidence="4">
    <location>
        <begin position="157"/>
        <end position="206"/>
    </location>
</feature>
<keyword evidence="8" id="KW-1185">Reference proteome</keyword>
<dbReference type="Pfam" id="PF25919">
    <property type="entry name" value="BSH_CusB"/>
    <property type="match status" value="1"/>
</dbReference>
<evidence type="ECO:0000259" key="3">
    <source>
        <dbReference type="Pfam" id="PF19335"/>
    </source>
</evidence>
<evidence type="ECO:0000313" key="8">
    <source>
        <dbReference type="Proteomes" id="UP000245618"/>
    </source>
</evidence>
<dbReference type="Gene3D" id="2.40.420.20">
    <property type="match status" value="1"/>
</dbReference>
<dbReference type="PANTHER" id="PTHR30097:SF15">
    <property type="entry name" value="CATION EFFLUX SYSTEM PROTEIN CUSB"/>
    <property type="match status" value="1"/>
</dbReference>
<accession>A0A2U1JYU9</accession>
<organism evidence="7 8">
    <name type="scientific">Flavobacterium laiguense</name>
    <dbReference type="NCBI Taxonomy" id="2169409"/>
    <lineage>
        <taxon>Bacteria</taxon>
        <taxon>Pseudomonadati</taxon>
        <taxon>Bacteroidota</taxon>
        <taxon>Flavobacteriia</taxon>
        <taxon>Flavobacteriales</taxon>
        <taxon>Flavobacteriaceae</taxon>
        <taxon>Flavobacterium</taxon>
    </lineage>
</organism>
<keyword evidence="2" id="KW-0472">Membrane</keyword>
<dbReference type="InterPro" id="IPR058791">
    <property type="entry name" value="3HB_CusB"/>
</dbReference>
<keyword evidence="1" id="KW-0813">Transport</keyword>
<feature type="domain" description="CusB-like barrel-sandwich hybrid" evidence="5">
    <location>
        <begin position="123"/>
        <end position="220"/>
    </location>
</feature>
<evidence type="ECO:0000256" key="2">
    <source>
        <dbReference type="SAM" id="Phobius"/>
    </source>
</evidence>
<dbReference type="OrthoDB" id="9806939at2"/>
<dbReference type="Pfam" id="PF25975">
    <property type="entry name" value="CzcB_C"/>
    <property type="match status" value="1"/>
</dbReference>
<feature type="domain" description="CzcB-like C-terminal circularly permuted SH3-like" evidence="6">
    <location>
        <begin position="350"/>
        <end position="402"/>
    </location>
</feature>
<feature type="domain" description="Heavy metal binding" evidence="3">
    <location>
        <begin position="40"/>
        <end position="67"/>
    </location>
</feature>
<dbReference type="Pfam" id="PF19335">
    <property type="entry name" value="HMBD"/>
    <property type="match status" value="1"/>
</dbReference>
<dbReference type="EMBL" id="QCZH01000004">
    <property type="protein sequence ID" value="PWA10119.1"/>
    <property type="molecule type" value="Genomic_DNA"/>
</dbReference>
<dbReference type="InterPro" id="IPR058790">
    <property type="entry name" value="BSH_CusB"/>
</dbReference>
<evidence type="ECO:0000256" key="1">
    <source>
        <dbReference type="ARBA" id="ARBA00022448"/>
    </source>
</evidence>
<dbReference type="Pfam" id="PF25869">
    <property type="entry name" value="3HB_CusB"/>
    <property type="match status" value="1"/>
</dbReference>
<dbReference type="InterPro" id="IPR051909">
    <property type="entry name" value="MFP_Cation_Efflux"/>
</dbReference>
<gene>
    <name evidence="7" type="ORF">DB891_05310</name>
</gene>
<feature type="transmembrane region" description="Helical" evidence="2">
    <location>
        <begin position="7"/>
        <end position="25"/>
    </location>
</feature>
<dbReference type="AlphaFoldDB" id="A0A2U1JYU9"/>
<evidence type="ECO:0000259" key="4">
    <source>
        <dbReference type="Pfam" id="PF25869"/>
    </source>
</evidence>
<protein>
    <submittedName>
        <fullName evidence="7">Heavy metal transporter</fullName>
    </submittedName>
</protein>
<dbReference type="RefSeq" id="WP_116761340.1">
    <property type="nucleotide sequence ID" value="NZ_QCZH01000004.1"/>
</dbReference>
<comment type="caution">
    <text evidence="7">The sequence shown here is derived from an EMBL/GenBank/DDBJ whole genome shotgun (WGS) entry which is preliminary data.</text>
</comment>
<keyword evidence="2" id="KW-0812">Transmembrane</keyword>